<name>A0ABU4Z631_9HYPH</name>
<evidence type="ECO:0000313" key="3">
    <source>
        <dbReference type="Proteomes" id="UP001271249"/>
    </source>
</evidence>
<dbReference type="InterPro" id="IPR032466">
    <property type="entry name" value="Metal_Hydrolase"/>
</dbReference>
<dbReference type="InterPro" id="IPR013108">
    <property type="entry name" value="Amidohydro_3"/>
</dbReference>
<evidence type="ECO:0000313" key="2">
    <source>
        <dbReference type="EMBL" id="MDX8494048.1"/>
    </source>
</evidence>
<accession>A0ABU4Z631</accession>
<dbReference type="Gene3D" id="3.20.20.140">
    <property type="entry name" value="Metal-dependent hydrolases"/>
    <property type="match status" value="1"/>
</dbReference>
<dbReference type="SUPFAM" id="SSF51338">
    <property type="entry name" value="Composite domain of metallo-dependent hydrolases"/>
    <property type="match status" value="1"/>
</dbReference>
<dbReference type="Pfam" id="PF07969">
    <property type="entry name" value="Amidohydro_3"/>
    <property type="match status" value="1"/>
</dbReference>
<dbReference type="PANTHER" id="PTHR32027:SF9">
    <property type="entry name" value="BLL3847 PROTEIN"/>
    <property type="match status" value="1"/>
</dbReference>
<evidence type="ECO:0000259" key="1">
    <source>
        <dbReference type="Pfam" id="PF07969"/>
    </source>
</evidence>
<feature type="domain" description="Amidohydrolase 3" evidence="1">
    <location>
        <begin position="42"/>
        <end position="373"/>
    </location>
</feature>
<dbReference type="PANTHER" id="PTHR32027">
    <property type="entry name" value="CYTOSINE DEAMINASE"/>
    <property type="match status" value="1"/>
</dbReference>
<keyword evidence="3" id="KW-1185">Reference proteome</keyword>
<dbReference type="RefSeq" id="WP_320227926.1">
    <property type="nucleotide sequence ID" value="NZ_JAVIJB010000022.1"/>
</dbReference>
<dbReference type="InterPro" id="IPR052349">
    <property type="entry name" value="Metallo-hydrolase_Enzymes"/>
</dbReference>
<proteinExistence type="predicted"/>
<dbReference type="Gene3D" id="2.30.40.10">
    <property type="entry name" value="Urease, subunit C, domain 1"/>
    <property type="match status" value="1"/>
</dbReference>
<dbReference type="InterPro" id="IPR011059">
    <property type="entry name" value="Metal-dep_hydrolase_composite"/>
</dbReference>
<organism evidence="2 3">
    <name type="scientific">Mesorhizobium captivum</name>
    <dbReference type="NCBI Taxonomy" id="3072319"/>
    <lineage>
        <taxon>Bacteria</taxon>
        <taxon>Pseudomonadati</taxon>
        <taxon>Pseudomonadota</taxon>
        <taxon>Alphaproteobacteria</taxon>
        <taxon>Hyphomicrobiales</taxon>
        <taxon>Phyllobacteriaceae</taxon>
        <taxon>Mesorhizobium</taxon>
    </lineage>
</organism>
<dbReference type="EMBL" id="JAVIJC010000023">
    <property type="protein sequence ID" value="MDX8494048.1"/>
    <property type="molecule type" value="Genomic_DNA"/>
</dbReference>
<dbReference type="SUPFAM" id="SSF51556">
    <property type="entry name" value="Metallo-dependent hydrolases"/>
    <property type="match status" value="1"/>
</dbReference>
<dbReference type="NCBIfam" id="NF004636">
    <property type="entry name" value="PRK05985.1"/>
    <property type="match status" value="1"/>
</dbReference>
<comment type="caution">
    <text evidence="2">The sequence shown here is derived from an EMBL/GenBank/DDBJ whole genome shotgun (WGS) entry which is preliminary data.</text>
</comment>
<gene>
    <name evidence="2" type="ORF">RFN29_20995</name>
</gene>
<sequence>MTSNLLIRNVRPMGGANVDILVENGRITRIEPELSALEAPVEDGGGRIIIPGLVEAHTHLDKSLIGMAWYRNEVGPRLMDKIENEREAKTRLGIDPTRQSRRQALASVAHGTTHIRSHVDIDTVHGLAGVEGVMRTREELRDIVDIEIVAFPQSGMLIRPGTVELMGKALELGAEVVGGLDPAGIDRDPKGHLDAVFDLAQRFGRPVDVHLHEAGELGAFSLELIMERTRALGMQGRVAVSHAFCLGMPDADYVGRLIDELAELSIHILTTGPASRPSPPVAKLRAAGVVVGAGNDGIRDTWGPYGNGDMLERAMFVGLRNNFRRDDELEAALDVCTRGGAQVIALERYGLAPGCWGDVVLVEGETVADAVVSQLHDLNTECDPIWIRYQKQIVYQFKICLYKKDAPFRELKGAGEREAKRGDIQCHSAGVHSCRSGRARWASL</sequence>
<dbReference type="CDD" id="cd01293">
    <property type="entry name" value="Bact_CD"/>
    <property type="match status" value="1"/>
</dbReference>
<protein>
    <submittedName>
        <fullName evidence="2">Amidohydrolase family protein</fullName>
    </submittedName>
</protein>
<reference evidence="2 3" key="1">
    <citation type="submission" date="2023-08" db="EMBL/GenBank/DDBJ databases">
        <title>Implementing the SeqCode for naming new Mesorhizobium species isolated from Vachellia karroo root nodules.</title>
        <authorList>
            <person name="Van Lill M."/>
        </authorList>
    </citation>
    <scope>NUCLEOTIDE SEQUENCE [LARGE SCALE GENOMIC DNA]</scope>
    <source>
        <strain evidence="2 3">VK22B</strain>
    </source>
</reference>
<dbReference type="Proteomes" id="UP001271249">
    <property type="component" value="Unassembled WGS sequence"/>
</dbReference>